<evidence type="ECO:0000256" key="3">
    <source>
        <dbReference type="ARBA" id="ARBA00022692"/>
    </source>
</evidence>
<feature type="transmembrane region" description="Helical" evidence="6">
    <location>
        <begin position="158"/>
        <end position="183"/>
    </location>
</feature>
<dbReference type="InterPro" id="IPR016174">
    <property type="entry name" value="Di-haem_cyt_TM"/>
</dbReference>
<feature type="transmembrane region" description="Helical" evidence="6">
    <location>
        <begin position="20"/>
        <end position="39"/>
    </location>
</feature>
<comment type="subcellular location">
    <subcellularLocation>
        <location evidence="1">Cell membrane</location>
        <topology evidence="1">Multi-pass membrane protein</topology>
    </subcellularLocation>
</comment>
<keyword evidence="5 6" id="KW-0472">Membrane</keyword>
<dbReference type="Proteomes" id="UP000789803">
    <property type="component" value="Unassembled WGS sequence"/>
</dbReference>
<proteinExistence type="predicted"/>
<evidence type="ECO:0000313" key="8">
    <source>
        <dbReference type="EMBL" id="CAD7287527.1"/>
    </source>
</evidence>
<keyword evidence="4 6" id="KW-1133">Transmembrane helix</keyword>
<comment type="caution">
    <text evidence="8">The sequence shown here is derived from an EMBL/GenBank/DDBJ whole genome shotgun (WGS) entry which is preliminary data.</text>
</comment>
<dbReference type="RefSeq" id="WP_229932229.1">
    <property type="nucleotide sequence ID" value="NZ_CAJHOF010000003.1"/>
</dbReference>
<dbReference type="PANTHER" id="PTHR30485:SF0">
    <property type="entry name" value="NI_FE-HYDROGENASE 1 B-TYPE CYTOCHROME SUBUNIT-RELATED"/>
    <property type="match status" value="1"/>
</dbReference>
<dbReference type="Pfam" id="PF01292">
    <property type="entry name" value="Ni_hydr_CYTB"/>
    <property type="match status" value="1"/>
</dbReference>
<evidence type="ECO:0000313" key="9">
    <source>
        <dbReference type="Proteomes" id="UP000789803"/>
    </source>
</evidence>
<name>A0ABM8Q3R6_9BACT</name>
<keyword evidence="2" id="KW-1003">Cell membrane</keyword>
<evidence type="ECO:0000256" key="2">
    <source>
        <dbReference type="ARBA" id="ARBA00022475"/>
    </source>
</evidence>
<evidence type="ECO:0000256" key="1">
    <source>
        <dbReference type="ARBA" id="ARBA00004651"/>
    </source>
</evidence>
<feature type="transmembrane region" description="Helical" evidence="6">
    <location>
        <begin position="51"/>
        <end position="71"/>
    </location>
</feature>
<accession>A0ABM8Q3R6</accession>
<dbReference type="SUPFAM" id="SSF81342">
    <property type="entry name" value="Transmembrane di-heme cytochromes"/>
    <property type="match status" value="1"/>
</dbReference>
<sequence>MHNERRVLKFPLSEKVFHNVNLITWIGLTITGVLIYFDLLSAENAELMMDWHIGIGVAFTVNFFGFVVLNFDRFMLMMRNLLIWDLDTFRWFKNFGNYPRRLFKINFGPEEVAPQGRFNAGQKAAYLIFMFMIFGLIVSGWLLYAYPAAMGKIYTKWMFYFHVWGSILTSVLAFCVHMPLAIINTEDLKAMFRFGDGDVPLEDAHHHAPKWVEQDLMAVDTDIRLTSHH</sequence>
<dbReference type="PANTHER" id="PTHR30485">
    <property type="entry name" value="NI/FE-HYDROGENASE 1 B-TYPE CYTOCHROME SUBUNIT"/>
    <property type="match status" value="1"/>
</dbReference>
<reference evidence="8 9" key="1">
    <citation type="submission" date="2020-11" db="EMBL/GenBank/DDBJ databases">
        <authorList>
            <person name="Peeters C."/>
        </authorList>
    </citation>
    <scope>NUCLEOTIDE SEQUENCE [LARGE SCALE GENOMIC DNA]</scope>
    <source>
        <strain evidence="8 9">LMG 7974</strain>
    </source>
</reference>
<organism evidence="8 9">
    <name type="scientific">Campylobacter majalis</name>
    <dbReference type="NCBI Taxonomy" id="2790656"/>
    <lineage>
        <taxon>Bacteria</taxon>
        <taxon>Pseudomonadati</taxon>
        <taxon>Campylobacterota</taxon>
        <taxon>Epsilonproteobacteria</taxon>
        <taxon>Campylobacterales</taxon>
        <taxon>Campylobacteraceae</taxon>
        <taxon>Campylobacter</taxon>
    </lineage>
</organism>
<dbReference type="Gene3D" id="1.20.950.20">
    <property type="entry name" value="Transmembrane di-heme cytochromes, Chain C"/>
    <property type="match status" value="1"/>
</dbReference>
<dbReference type="InterPro" id="IPR051542">
    <property type="entry name" value="Hydrogenase_cytochrome"/>
</dbReference>
<keyword evidence="3 6" id="KW-0812">Transmembrane</keyword>
<feature type="domain" description="Cytochrome b561 bacterial/Ni-hydrogenase" evidence="7">
    <location>
        <begin position="10"/>
        <end position="193"/>
    </location>
</feature>
<keyword evidence="9" id="KW-1185">Reference proteome</keyword>
<evidence type="ECO:0000259" key="7">
    <source>
        <dbReference type="Pfam" id="PF01292"/>
    </source>
</evidence>
<dbReference type="InterPro" id="IPR011577">
    <property type="entry name" value="Cyt_b561_bac/Ni-Hgenase"/>
</dbReference>
<evidence type="ECO:0000256" key="5">
    <source>
        <dbReference type="ARBA" id="ARBA00023136"/>
    </source>
</evidence>
<evidence type="ECO:0000256" key="6">
    <source>
        <dbReference type="SAM" id="Phobius"/>
    </source>
</evidence>
<dbReference type="EMBL" id="CAJHOF010000003">
    <property type="protein sequence ID" value="CAD7287527.1"/>
    <property type="molecule type" value="Genomic_DNA"/>
</dbReference>
<protein>
    <recommendedName>
        <fullName evidence="7">Cytochrome b561 bacterial/Ni-hydrogenase domain-containing protein</fullName>
    </recommendedName>
</protein>
<evidence type="ECO:0000256" key="4">
    <source>
        <dbReference type="ARBA" id="ARBA00022989"/>
    </source>
</evidence>
<gene>
    <name evidence="8" type="ORF">LMG7974_00406</name>
</gene>
<feature type="transmembrane region" description="Helical" evidence="6">
    <location>
        <begin position="124"/>
        <end position="146"/>
    </location>
</feature>